<dbReference type="InterPro" id="IPR036218">
    <property type="entry name" value="HIVI-bd_sf"/>
</dbReference>
<feature type="compositionally biased region" description="Basic residues" evidence="1">
    <location>
        <begin position="28"/>
        <end position="38"/>
    </location>
</feature>
<feature type="compositionally biased region" description="Basic and acidic residues" evidence="1">
    <location>
        <begin position="17"/>
        <end position="26"/>
    </location>
</feature>
<feature type="region of interest" description="Disordered" evidence="1">
    <location>
        <begin position="1"/>
        <end position="75"/>
    </location>
</feature>
<evidence type="ECO:0000256" key="1">
    <source>
        <dbReference type="SAM" id="MobiDB-lite"/>
    </source>
</evidence>
<reference evidence="2 3" key="1">
    <citation type="submission" date="2018-11" db="EMBL/GenBank/DDBJ databases">
        <authorList>
            <consortium name="Pathogen Informatics"/>
        </authorList>
    </citation>
    <scope>NUCLEOTIDE SEQUENCE [LARGE SCALE GENOMIC DNA]</scope>
</reference>
<gene>
    <name evidence="2" type="ORF">DILT_LOCUS15997</name>
</gene>
<dbReference type="InterPro" id="IPR035441">
    <property type="entry name" value="TFIIS/LEDGF_dom_sf"/>
</dbReference>
<protein>
    <submittedName>
        <fullName evidence="2">Uncharacterized protein</fullName>
    </submittedName>
</protein>
<keyword evidence="3" id="KW-1185">Reference proteome</keyword>
<evidence type="ECO:0000313" key="2">
    <source>
        <dbReference type="EMBL" id="VDN32514.1"/>
    </source>
</evidence>
<dbReference type="EMBL" id="UYRU01082257">
    <property type="protein sequence ID" value="VDN32514.1"/>
    <property type="molecule type" value="Genomic_DNA"/>
</dbReference>
<evidence type="ECO:0000313" key="3">
    <source>
        <dbReference type="Proteomes" id="UP000281553"/>
    </source>
</evidence>
<organism evidence="2 3">
    <name type="scientific">Dibothriocephalus latus</name>
    <name type="common">Fish tapeworm</name>
    <name type="synonym">Diphyllobothrium latum</name>
    <dbReference type="NCBI Taxonomy" id="60516"/>
    <lineage>
        <taxon>Eukaryota</taxon>
        <taxon>Metazoa</taxon>
        <taxon>Spiralia</taxon>
        <taxon>Lophotrochozoa</taxon>
        <taxon>Platyhelminthes</taxon>
        <taxon>Cestoda</taxon>
        <taxon>Eucestoda</taxon>
        <taxon>Diphyllobothriidea</taxon>
        <taxon>Diphyllobothriidae</taxon>
        <taxon>Dibothriocephalus</taxon>
    </lineage>
</organism>
<dbReference type="Proteomes" id="UP000281553">
    <property type="component" value="Unassembled WGS sequence"/>
</dbReference>
<accession>A0A3P7MS10</accession>
<name>A0A3P7MS10_DIBLA</name>
<dbReference type="Gene3D" id="1.20.930.10">
    <property type="entry name" value="Conserved domain common to transcription factors TFIIS, elongin A, CRSP70"/>
    <property type="match status" value="1"/>
</dbReference>
<dbReference type="SUPFAM" id="SSF140576">
    <property type="entry name" value="HIV integrase-binding domain"/>
    <property type="match status" value="1"/>
</dbReference>
<dbReference type="OrthoDB" id="6270953at2759"/>
<sequence length="171" mass="18871">MAKLSSGSESEEEEEEKWGSDKEVAKQHPSHPRHHGKLARTDGHIANGGGSRSATEPREHSQRTENGAAVERKSPPTLDCLQQLRNLNRQLKASLMRGHDDHANALAIFDQICAVPATLVQLTQASDLTDCVKKVLFFTPPSPLCFSHLLWAITFDRFTFCFVALGGREAV</sequence>
<proteinExistence type="predicted"/>
<dbReference type="AlphaFoldDB" id="A0A3P7MS10"/>